<evidence type="ECO:0000313" key="2">
    <source>
        <dbReference type="EMBL" id="TWU15874.1"/>
    </source>
</evidence>
<protein>
    <submittedName>
        <fullName evidence="2">Uncharacterized protein</fullName>
    </submittedName>
</protein>
<sequence length="75" mass="8646">MRGGSDNREAGMDINTRRRRRATPFAKRQQTVWIQNWDDDPWQLSALKSQASQAFAVPKGGPQFARHYLDKSVSR</sequence>
<reference evidence="2 3" key="1">
    <citation type="journal article" date="2020" name="Antonie Van Leeuwenhoek">
        <title>Rhodopirellula heiligendammensis sp. nov., Rhodopirellula pilleata sp. nov., and Rhodopirellula solitaria sp. nov. isolated from natural or artificial marine surfaces in Northern Germany and California, USA, and emended description of the genus Rhodopirellula.</title>
        <authorList>
            <person name="Kallscheuer N."/>
            <person name="Wiegand S."/>
            <person name="Jogler M."/>
            <person name="Boedeker C."/>
            <person name="Peeters S.H."/>
            <person name="Rast P."/>
            <person name="Heuer A."/>
            <person name="Jetten M.S.M."/>
            <person name="Rohde M."/>
            <person name="Jogler C."/>
        </authorList>
    </citation>
    <scope>NUCLEOTIDE SEQUENCE [LARGE SCALE GENOMIC DNA]</scope>
    <source>
        <strain evidence="2 3">Poly21</strain>
    </source>
</reference>
<dbReference type="AlphaFoldDB" id="A0A5C6BYD0"/>
<dbReference type="Proteomes" id="UP000319908">
    <property type="component" value="Unassembled WGS sequence"/>
</dbReference>
<evidence type="ECO:0000313" key="3">
    <source>
        <dbReference type="Proteomes" id="UP000319908"/>
    </source>
</evidence>
<accession>A0A5C6BYD0</accession>
<feature type="region of interest" description="Disordered" evidence="1">
    <location>
        <begin position="1"/>
        <end position="23"/>
    </location>
</feature>
<keyword evidence="3" id="KW-1185">Reference proteome</keyword>
<name>A0A5C6BYD0_9BACT</name>
<organism evidence="2 3">
    <name type="scientific">Allorhodopirellula heiligendammensis</name>
    <dbReference type="NCBI Taxonomy" id="2714739"/>
    <lineage>
        <taxon>Bacteria</taxon>
        <taxon>Pseudomonadati</taxon>
        <taxon>Planctomycetota</taxon>
        <taxon>Planctomycetia</taxon>
        <taxon>Pirellulales</taxon>
        <taxon>Pirellulaceae</taxon>
        <taxon>Allorhodopirellula</taxon>
    </lineage>
</organism>
<feature type="compositionally biased region" description="Basic and acidic residues" evidence="1">
    <location>
        <begin position="1"/>
        <end position="11"/>
    </location>
</feature>
<comment type="caution">
    <text evidence="2">The sequence shown here is derived from an EMBL/GenBank/DDBJ whole genome shotgun (WGS) entry which is preliminary data.</text>
</comment>
<proteinExistence type="predicted"/>
<evidence type="ECO:0000256" key="1">
    <source>
        <dbReference type="SAM" id="MobiDB-lite"/>
    </source>
</evidence>
<gene>
    <name evidence="2" type="ORF">Poly21_30760</name>
</gene>
<dbReference type="EMBL" id="SJPU01000002">
    <property type="protein sequence ID" value="TWU15874.1"/>
    <property type="molecule type" value="Genomic_DNA"/>
</dbReference>